<dbReference type="InterPro" id="IPR036736">
    <property type="entry name" value="ACP-like_sf"/>
</dbReference>
<dbReference type="CDD" id="cd00833">
    <property type="entry name" value="PKS"/>
    <property type="match status" value="1"/>
</dbReference>
<evidence type="ECO:0000256" key="4">
    <source>
        <dbReference type="SAM" id="MobiDB-lite"/>
    </source>
</evidence>
<dbReference type="SUPFAM" id="SSF53901">
    <property type="entry name" value="Thiolase-like"/>
    <property type="match status" value="1"/>
</dbReference>
<dbReference type="Gene3D" id="1.10.1200.10">
    <property type="entry name" value="ACP-like"/>
    <property type="match status" value="1"/>
</dbReference>
<proteinExistence type="predicted"/>
<dbReference type="InterPro" id="IPR013968">
    <property type="entry name" value="PKS_KR"/>
</dbReference>
<dbReference type="Pfam" id="PF02801">
    <property type="entry name" value="Ketoacyl-synt_C"/>
    <property type="match status" value="1"/>
</dbReference>
<evidence type="ECO:0000259" key="5">
    <source>
        <dbReference type="PROSITE" id="PS52004"/>
    </source>
</evidence>
<dbReference type="SMART" id="SM00822">
    <property type="entry name" value="PKS_KR"/>
    <property type="match status" value="1"/>
</dbReference>
<keyword evidence="3" id="KW-0808">Transferase</keyword>
<evidence type="ECO:0000313" key="7">
    <source>
        <dbReference type="Proteomes" id="UP000679690"/>
    </source>
</evidence>
<dbReference type="Pfam" id="PF00109">
    <property type="entry name" value="ketoacyl-synt"/>
    <property type="match status" value="1"/>
</dbReference>
<dbReference type="InterPro" id="IPR013785">
    <property type="entry name" value="Aldolase_TIM"/>
</dbReference>
<keyword evidence="7" id="KW-1185">Reference proteome</keyword>
<dbReference type="PROSITE" id="PS52004">
    <property type="entry name" value="KS3_2"/>
    <property type="match status" value="1"/>
</dbReference>
<dbReference type="InterPro" id="IPR014030">
    <property type="entry name" value="Ketoacyl_synth_N"/>
</dbReference>
<gene>
    <name evidence="6" type="ORF">J5X75_41825</name>
</gene>
<dbReference type="InterPro" id="IPR001227">
    <property type="entry name" value="Ac_transferase_dom_sf"/>
</dbReference>
<dbReference type="InterPro" id="IPR016039">
    <property type="entry name" value="Thiolase-like"/>
</dbReference>
<dbReference type="Gene3D" id="3.40.47.10">
    <property type="match status" value="1"/>
</dbReference>
<dbReference type="SUPFAM" id="SSF51735">
    <property type="entry name" value="NAD(P)-binding Rossmann-fold domains"/>
    <property type="match status" value="1"/>
</dbReference>
<keyword evidence="1" id="KW-0596">Phosphopantetheine</keyword>
<name>A0ABS3UZP6_9ACTN</name>
<dbReference type="PANTHER" id="PTHR43074:SF1">
    <property type="entry name" value="BETA-KETOACYL SYNTHASE FAMILY PROTEIN-RELATED"/>
    <property type="match status" value="1"/>
</dbReference>
<dbReference type="SUPFAM" id="SSF51412">
    <property type="entry name" value="Inosine monophosphate dehydrogenase (IMPDH)"/>
    <property type="match status" value="2"/>
</dbReference>
<dbReference type="Pfam" id="PF08659">
    <property type="entry name" value="KR"/>
    <property type="match status" value="1"/>
</dbReference>
<feature type="region of interest" description="Disordered" evidence="4">
    <location>
        <begin position="1831"/>
        <end position="1855"/>
    </location>
</feature>
<evidence type="ECO:0000256" key="1">
    <source>
        <dbReference type="ARBA" id="ARBA00022450"/>
    </source>
</evidence>
<dbReference type="InterPro" id="IPR016035">
    <property type="entry name" value="Acyl_Trfase/lysoPLipase"/>
</dbReference>
<dbReference type="InterPro" id="IPR052568">
    <property type="entry name" value="PKS-FAS_Synthase"/>
</dbReference>
<dbReference type="Gene3D" id="3.40.50.720">
    <property type="entry name" value="NAD(P)-binding Rossmann-like Domain"/>
    <property type="match status" value="1"/>
</dbReference>
<dbReference type="Gene3D" id="3.40.366.10">
    <property type="entry name" value="Malonyl-Coenzyme A Acyl Carrier Protein, domain 2"/>
    <property type="match status" value="1"/>
</dbReference>
<dbReference type="SUPFAM" id="SSF47336">
    <property type="entry name" value="ACP-like"/>
    <property type="match status" value="1"/>
</dbReference>
<dbReference type="EMBL" id="JAGFNS010000051">
    <property type="protein sequence ID" value="MBO3744054.1"/>
    <property type="molecule type" value="Genomic_DNA"/>
</dbReference>
<sequence>MAVTPFGLPDGRLLAACCRAGAQGVLDLSGHDGPATAELRRAARWTPGRFGVRVNTTLTAADLPEQVDTVVVPAGIGAAAWGGRTVLAEVTGLVQARAAIGDGADGLLARGTETGDPDAGLSVFVLLQQLLAELGVPVWAWGGIGPHTAAAAIAGGAAGVVLDTALALLPEACPPPAMAAALTRPTSGGGLDAYLAGDLARRHRDVPGVIRAIRAAVASGRTAPALGPGAPLARRLGTTLPVVQGPMTRVSDRPELAAAVAAGGGLPCVALSLADGKTSQSLLRATALAVAGRPWAAGILGFAPEETRAAQLDAILATRPAAVIIAGGRPDQAARLESAGVAAFLHVPSPGLLRQFLGAGARRFVFEGAECGGHIGPASSFALWQAQIPVLLDWLDEHPGDHLDVLFAGGVHDARSAAMATAAAAPLAARGAGVGLLMGTAYLFTAEAVGSGAIGPVFQQEMLRARATTVLETAPGHLTRCVDSPYAAEFAAARDRLRAAGTPDREIWAALERLNLGRLRLASKGLRRTDGGLEPVDERVQRDAGLFMAGQVAVLRDAVTTVAELHADVTAGAAAWLAVPPADAGAGPEPERAAAPLDVAIVGLAGIFAGARDTAAFWSQVVAGTDAITEVPADRWDPDRHDVPSRWGGFLPRVPVDPVAWGIPPASLAAIEPVQLLALETAGRALADAGYQPFPDAPGGGRAFDRSRTAVIFGAESGGELAHALTLRAVLPAYLDEVPEALGAQLPGFTEDTFPGVLANVITGRIANRMDLGGANYIVDAACASSLAALDAACRELVTGSADLVLCGGADTHNSLLDYRHFAAAGALSPTGRSRPFDAAADGIALGEGVGCLVLKRLADAERDGDRVYAVIGGVGSASDGRARGLTAPRPEGQRAALLRAYRQAGVSPAEVGLVEAHGTGTVVGDRTELATLTGVFAEAGAAPGTAALGSVKSQIGHTKCAAGMAGLIKTALAIHTGIRPPTTHLTRPHDDWSEDSPFAFDQVARPWPDTLERRVGAVSGFGFGGTNFHAVLTGHRGPEPRHGLDQWPVELFLFASSADAAWLRGLLDTHPRARLRDFARTAAARLSLTAAAPTLSVLATSIDDLRFRLENLNHDGVRAAEPPKLALLFPGQGSQRVDMFAPLLITFPELREPAEHGGDWVRALYPGAAFDPDSAHRRRNRLRDTRNAQPALGLTGLAAHRFLTMLGVTADMAGGHSYGEVVALTAAGALPETALPALSMRRAEEILTAAGSQPGTMAAVTGPPEEIADEIAAVDGVVLANHNSPHQTVIAGVPGAVERAAARLRALGHTVTTLDVACAFHSPLVSAAGPGFTAAVAGLSPRAPRIPVYANRTARPYPDRPALIAVELGDQIGSPVRFTEQIEAMYAAGARVFAECGPGTTLSNLVGAILGDRPHRVVNFEQAGGGLAGALSAVAELALAGVPVHLDPLYRGRDAADLTGAVPEPPPRWTVDGHAVRTADGAYLTGGITAARPVTATAPAGDADRLIEDYLRTTREFVATQRDVMLAYLGAPPPTTIEPAKAPEPTAAPEVAGPAPALAEPVDTLDRVRAVISARTGYPVDLIGADVDLEADLSIDSIKRTEIVGELTGGTGPALERLGRARTAGEMAALLDGGPPAVAPQRFIREWAPAPLGADAVPAGRTVAVDGPDGLIRALRERGVPVVAGDGLVRGGAPGDGDGLVRGGAPGDGDGHVRGGAPGDGDGLVRAGAPGDGDDLVLAGALGDGDDEQPWLPVLFEKLRAAAATGRGVLVAAVDGDARADGLAGFIRSMRQERPGVLTRLVTVPSGADHAAVAALLAAELDDRAGEPVVRHGTNRQAPSVRPVPPPRPGARATTELGRDSVVLLVGGGRGITATVAGEFAARTGCRIVLAGRTAPDAEPEDAELAAATDLNSLRRVLAGRDPNGVDRRARAVLARREVAATVAELRALSRAVEYHAVDVTDADAVHALVKSVHAAYRRLDGVVFAAGVIEDRLLADKTTASFQRVFGTKVDGARNLFDALDHLPEPPAFVTLFGSVAAVRGSRGQCDYAAANDALDDCGRRWAARTGRRCLTVHWGPWAPDRRHGGMVTAELAGRYAAQGVQLIDPAAGAAALLDELTHGDPALTSVVYAAPGW</sequence>
<dbReference type="Gene3D" id="3.20.20.70">
    <property type="entry name" value="Aldolase class I"/>
    <property type="match status" value="2"/>
</dbReference>
<evidence type="ECO:0000256" key="2">
    <source>
        <dbReference type="ARBA" id="ARBA00022553"/>
    </source>
</evidence>
<evidence type="ECO:0000313" key="6">
    <source>
        <dbReference type="EMBL" id="MBO3744054.1"/>
    </source>
</evidence>
<dbReference type="PANTHER" id="PTHR43074">
    <property type="entry name" value="OMEGA-3 POLYUNSATURATED FATTY ACID SYNTHASE PFAB-RELATED"/>
    <property type="match status" value="1"/>
</dbReference>
<dbReference type="Pfam" id="PF00698">
    <property type="entry name" value="Acyl_transf_1"/>
    <property type="match status" value="1"/>
</dbReference>
<accession>A0ABS3UZP6</accession>
<dbReference type="RefSeq" id="WP_208473292.1">
    <property type="nucleotide sequence ID" value="NZ_JAGFNS010000051.1"/>
</dbReference>
<dbReference type="SMART" id="SM00825">
    <property type="entry name" value="PKS_KS"/>
    <property type="match status" value="1"/>
</dbReference>
<protein>
    <submittedName>
        <fullName evidence="6">SDR family NAD(P)-dependent oxidoreductase</fullName>
    </submittedName>
</protein>
<reference evidence="6 7" key="1">
    <citation type="submission" date="2021-03" db="EMBL/GenBank/DDBJ databases">
        <title>Actinoplanes flavus sp. nov., a novel actinomycete isolated from Coconut Palm rhizosphere soil.</title>
        <authorList>
            <person name="Luo X."/>
        </authorList>
    </citation>
    <scope>NUCLEOTIDE SEQUENCE [LARGE SCALE GENOMIC DNA]</scope>
    <source>
        <strain evidence="6 7">NEAU-H7</strain>
    </source>
</reference>
<dbReference type="SUPFAM" id="SSF52151">
    <property type="entry name" value="FabD/lysophospholipase-like"/>
    <property type="match status" value="1"/>
</dbReference>
<dbReference type="InterPro" id="IPR016036">
    <property type="entry name" value="Malonyl_transacylase_ACP-bd"/>
</dbReference>
<dbReference type="SUPFAM" id="SSF55048">
    <property type="entry name" value="Probable ACP-binding domain of malonyl-CoA ACP transacylase"/>
    <property type="match status" value="1"/>
</dbReference>
<dbReference type="SMART" id="SM00827">
    <property type="entry name" value="PKS_AT"/>
    <property type="match status" value="1"/>
</dbReference>
<keyword evidence="2" id="KW-0597">Phosphoprotein</keyword>
<comment type="caution">
    <text evidence="6">The sequence shown here is derived from an EMBL/GenBank/DDBJ whole genome shotgun (WGS) entry which is preliminary data.</text>
</comment>
<dbReference type="InterPro" id="IPR014031">
    <property type="entry name" value="Ketoacyl_synth_C"/>
</dbReference>
<dbReference type="InterPro" id="IPR020841">
    <property type="entry name" value="PKS_Beta-ketoAc_synthase_dom"/>
</dbReference>
<evidence type="ECO:0000256" key="3">
    <source>
        <dbReference type="ARBA" id="ARBA00022679"/>
    </source>
</evidence>
<dbReference type="InterPro" id="IPR057326">
    <property type="entry name" value="KR_dom"/>
</dbReference>
<dbReference type="InterPro" id="IPR014043">
    <property type="entry name" value="Acyl_transferase_dom"/>
</dbReference>
<dbReference type="Proteomes" id="UP000679690">
    <property type="component" value="Unassembled WGS sequence"/>
</dbReference>
<feature type="domain" description="Ketosynthase family 3 (KS3)" evidence="5">
    <location>
        <begin position="596"/>
        <end position="1035"/>
    </location>
</feature>
<dbReference type="InterPro" id="IPR036291">
    <property type="entry name" value="NAD(P)-bd_dom_sf"/>
</dbReference>
<organism evidence="6 7">
    <name type="scientific">Actinoplanes flavus</name>
    <dbReference type="NCBI Taxonomy" id="2820290"/>
    <lineage>
        <taxon>Bacteria</taxon>
        <taxon>Bacillati</taxon>
        <taxon>Actinomycetota</taxon>
        <taxon>Actinomycetes</taxon>
        <taxon>Micromonosporales</taxon>
        <taxon>Micromonosporaceae</taxon>
        <taxon>Actinoplanes</taxon>
    </lineage>
</organism>